<dbReference type="GO" id="GO:0004674">
    <property type="term" value="F:protein serine/threonine kinase activity"/>
    <property type="evidence" value="ECO:0007669"/>
    <property type="project" value="UniProtKB-KW"/>
</dbReference>
<name>A0A9P1G2B9_9DINO</name>
<sequence length="554" mass="62644">MGFAVLLACCQAVVGAVQEFSSDDSSQCVHFHRPGKVLIYKKDTAVFPIGISVPSDLVAESIPRKVRVHAAFVGSSCGGEVSEYKFGPMEEDRYQDFYRRHRFAHTKRKGGWDAVRHAEILAMGTVPNFAGLDKAPHLAVPFVPKALLLKTEELLPYSKRLEAAYNATVEQLLDHTRRCLTAESMAARVLREMGLWPTQRPLRLLYITCGFGFSGAGDGWQGPVSIGIFLGLHALLRQWPGSRIVDAPAMEPDPSIWPEETVHRSNFWYLAKDSDPWIHEEDLRQRMYGYGFSYARRLSLKDLATQAERDAVPDSLFRHEFDGVIYGKVGPAQGCDPLPFFDVVRNAGYPAERVALIYGGDFGLETKRVAEHARYYSGYGIIFFREMIAPPEDFHWISAQVFPRACYADPGWNRFFQLWRKRLDCPACDDVDRNVRDELWDHLWPVSRGFSWQTGNGLEVLPPCWSGLLLLAFPMLKTSAEAELKDLCDFFNRQLHQAARHVTFGRCVLPRPRCKGSIAFRGAFGVQPSEVKTFVRSICRKLSRKCAVRGTVKQ</sequence>
<dbReference type="EMBL" id="CAMXCT030002005">
    <property type="protein sequence ID" value="CAL4782209.1"/>
    <property type="molecule type" value="Genomic_DNA"/>
</dbReference>
<dbReference type="AlphaFoldDB" id="A0A9P1G2B9"/>
<feature type="chain" id="PRO_5043272409" evidence="1">
    <location>
        <begin position="17"/>
        <end position="554"/>
    </location>
</feature>
<evidence type="ECO:0000313" key="4">
    <source>
        <dbReference type="EMBL" id="CAL4782209.1"/>
    </source>
</evidence>
<reference evidence="2" key="1">
    <citation type="submission" date="2022-10" db="EMBL/GenBank/DDBJ databases">
        <authorList>
            <person name="Chen Y."/>
            <person name="Dougan E. K."/>
            <person name="Chan C."/>
            <person name="Rhodes N."/>
            <person name="Thang M."/>
        </authorList>
    </citation>
    <scope>NUCLEOTIDE SEQUENCE</scope>
</reference>
<proteinExistence type="predicted"/>
<organism evidence="2">
    <name type="scientific">Cladocopium goreaui</name>
    <dbReference type="NCBI Taxonomy" id="2562237"/>
    <lineage>
        <taxon>Eukaryota</taxon>
        <taxon>Sar</taxon>
        <taxon>Alveolata</taxon>
        <taxon>Dinophyceae</taxon>
        <taxon>Suessiales</taxon>
        <taxon>Symbiodiniaceae</taxon>
        <taxon>Cladocopium</taxon>
    </lineage>
</organism>
<dbReference type="EMBL" id="CAMXCT020002005">
    <property type="protein sequence ID" value="CAL1148272.1"/>
    <property type="molecule type" value="Genomic_DNA"/>
</dbReference>
<keyword evidence="4" id="KW-0723">Serine/threonine-protein kinase</keyword>
<accession>A0A9P1G2B9</accession>
<dbReference type="Proteomes" id="UP001152797">
    <property type="component" value="Unassembled WGS sequence"/>
</dbReference>
<comment type="caution">
    <text evidence="2">The sequence shown here is derived from an EMBL/GenBank/DDBJ whole genome shotgun (WGS) entry which is preliminary data.</text>
</comment>
<evidence type="ECO:0000313" key="3">
    <source>
        <dbReference type="EMBL" id="CAL1148272.1"/>
    </source>
</evidence>
<dbReference type="EMBL" id="CAMXCT010002005">
    <property type="protein sequence ID" value="CAI3994897.1"/>
    <property type="molecule type" value="Genomic_DNA"/>
</dbReference>
<evidence type="ECO:0000256" key="1">
    <source>
        <dbReference type="SAM" id="SignalP"/>
    </source>
</evidence>
<reference evidence="3" key="2">
    <citation type="submission" date="2024-04" db="EMBL/GenBank/DDBJ databases">
        <authorList>
            <person name="Chen Y."/>
            <person name="Shah S."/>
            <person name="Dougan E. K."/>
            <person name="Thang M."/>
            <person name="Chan C."/>
        </authorList>
    </citation>
    <scope>NUCLEOTIDE SEQUENCE [LARGE SCALE GENOMIC DNA]</scope>
</reference>
<gene>
    <name evidence="2" type="ORF">C1SCF055_LOCUS21510</name>
</gene>
<dbReference type="OrthoDB" id="435744at2759"/>
<keyword evidence="4" id="KW-0418">Kinase</keyword>
<protein>
    <submittedName>
        <fullName evidence="4">Non-specific serine/threonine protein kinase</fullName>
    </submittedName>
</protein>
<keyword evidence="4" id="KW-0808">Transferase</keyword>
<feature type="signal peptide" evidence="1">
    <location>
        <begin position="1"/>
        <end position="16"/>
    </location>
</feature>
<keyword evidence="5" id="KW-1185">Reference proteome</keyword>
<keyword evidence="1" id="KW-0732">Signal</keyword>
<evidence type="ECO:0000313" key="5">
    <source>
        <dbReference type="Proteomes" id="UP001152797"/>
    </source>
</evidence>
<evidence type="ECO:0000313" key="2">
    <source>
        <dbReference type="EMBL" id="CAI3994897.1"/>
    </source>
</evidence>